<evidence type="ECO:0000313" key="3">
    <source>
        <dbReference type="Proteomes" id="UP001338125"/>
    </source>
</evidence>
<protein>
    <recommendedName>
        <fullName evidence="4">Type II secretion system protein GspF domain-containing protein</fullName>
    </recommendedName>
</protein>
<dbReference type="EMBL" id="JAVFKD010000012">
    <property type="protein sequence ID" value="KAK5994183.1"/>
    <property type="molecule type" value="Genomic_DNA"/>
</dbReference>
<organism evidence="2 3">
    <name type="scientific">Cladobotryum mycophilum</name>
    <dbReference type="NCBI Taxonomy" id="491253"/>
    <lineage>
        <taxon>Eukaryota</taxon>
        <taxon>Fungi</taxon>
        <taxon>Dikarya</taxon>
        <taxon>Ascomycota</taxon>
        <taxon>Pezizomycotina</taxon>
        <taxon>Sordariomycetes</taxon>
        <taxon>Hypocreomycetidae</taxon>
        <taxon>Hypocreales</taxon>
        <taxon>Hypocreaceae</taxon>
        <taxon>Cladobotryum</taxon>
    </lineage>
</organism>
<proteinExistence type="predicted"/>
<feature type="transmembrane region" description="Helical" evidence="1">
    <location>
        <begin position="142"/>
        <end position="167"/>
    </location>
</feature>
<dbReference type="InterPro" id="IPR038213">
    <property type="entry name" value="IFI6/IFI27-like_sf"/>
</dbReference>
<evidence type="ECO:0000256" key="1">
    <source>
        <dbReference type="SAM" id="Phobius"/>
    </source>
</evidence>
<evidence type="ECO:0008006" key="4">
    <source>
        <dbReference type="Google" id="ProtNLM"/>
    </source>
</evidence>
<keyword evidence="1" id="KW-0472">Membrane</keyword>
<keyword evidence="1" id="KW-1133">Transmembrane helix</keyword>
<sequence>MGFTPNQLLCDLCGPSGDDYHQIDQQSPFVGIIDEKPSRHPQPYLDQPNITAEKLAADIVAILRKAEKRGEALTRDVNEVVSASGWSEWLAQNILKGIVHTLEGGRETMGSALAQAYDNAVAAAQEDFAELYQFVQEHPNEIASVAGAVLVTVLAFGVLVALTPFILELLGFSEIGSIEGTSTSSSLNPQPPTPPYSDLTILLKTGTFAAWWQSTYSGYVPKGSLFSYFQRLSMTWGRA</sequence>
<accession>A0ABR0SPR9</accession>
<gene>
    <name evidence="2" type="ORF">PT974_07626</name>
</gene>
<keyword evidence="3" id="KW-1185">Reference proteome</keyword>
<comment type="caution">
    <text evidence="2">The sequence shown here is derived from an EMBL/GenBank/DDBJ whole genome shotgun (WGS) entry which is preliminary data.</text>
</comment>
<name>A0ABR0SPR9_9HYPO</name>
<evidence type="ECO:0000313" key="2">
    <source>
        <dbReference type="EMBL" id="KAK5994183.1"/>
    </source>
</evidence>
<keyword evidence="1" id="KW-0812">Transmembrane</keyword>
<dbReference type="Proteomes" id="UP001338125">
    <property type="component" value="Unassembled WGS sequence"/>
</dbReference>
<dbReference type="Gene3D" id="6.10.110.10">
    <property type="match status" value="1"/>
</dbReference>
<reference evidence="2 3" key="1">
    <citation type="submission" date="2024-01" db="EMBL/GenBank/DDBJ databases">
        <title>Complete genome of Cladobotryum mycophilum ATHUM6906.</title>
        <authorList>
            <person name="Christinaki A.C."/>
            <person name="Myridakis A.I."/>
            <person name="Kouvelis V.N."/>
        </authorList>
    </citation>
    <scope>NUCLEOTIDE SEQUENCE [LARGE SCALE GENOMIC DNA]</scope>
    <source>
        <strain evidence="2 3">ATHUM6906</strain>
    </source>
</reference>